<protein>
    <recommendedName>
        <fullName evidence="4">BTB domain-containing protein</fullName>
    </recommendedName>
</protein>
<dbReference type="Proteomes" id="UP000777482">
    <property type="component" value="Unassembled WGS sequence"/>
</dbReference>
<evidence type="ECO:0000313" key="3">
    <source>
        <dbReference type="Proteomes" id="UP000777482"/>
    </source>
</evidence>
<reference evidence="2 3" key="1">
    <citation type="submission" date="2020-11" db="EMBL/GenBank/DDBJ databases">
        <title>Kefir isolates.</title>
        <authorList>
            <person name="Marcisauskas S."/>
            <person name="Kim Y."/>
            <person name="Blasche S."/>
        </authorList>
    </citation>
    <scope>NUCLEOTIDE SEQUENCE [LARGE SCALE GENOMIC DNA]</scope>
    <source>
        <strain evidence="2 3">KR</strain>
    </source>
</reference>
<evidence type="ECO:0000313" key="2">
    <source>
        <dbReference type="EMBL" id="KAG0663361.1"/>
    </source>
</evidence>
<dbReference type="Gene3D" id="3.30.710.10">
    <property type="entry name" value="Potassium Channel Kv1.1, Chain A"/>
    <property type="match status" value="1"/>
</dbReference>
<name>A0A9P7B6Z2_RHOMI</name>
<organism evidence="2 3">
    <name type="scientific">Rhodotorula mucilaginosa</name>
    <name type="common">Yeast</name>
    <name type="synonym">Rhodotorula rubra</name>
    <dbReference type="NCBI Taxonomy" id="5537"/>
    <lineage>
        <taxon>Eukaryota</taxon>
        <taxon>Fungi</taxon>
        <taxon>Dikarya</taxon>
        <taxon>Basidiomycota</taxon>
        <taxon>Pucciniomycotina</taxon>
        <taxon>Microbotryomycetes</taxon>
        <taxon>Sporidiobolales</taxon>
        <taxon>Sporidiobolaceae</taxon>
        <taxon>Rhodotorula</taxon>
    </lineage>
</organism>
<evidence type="ECO:0000256" key="1">
    <source>
        <dbReference type="SAM" id="MobiDB-lite"/>
    </source>
</evidence>
<sequence length="466" mass="51825">MLEPVESLGGAVEHKDTVKISWHFKANLSELPPEGFDLEAPASVPLPGSWRLELTNEEDDPDELDISVTHGRLPVGSFGKSTSIKFHTGYPYTGYSNLVPRSELAASGCWPTSEQNSVQQYRCTLIFERDLQLDTARSHHTPTADVTKALRLANLFRTRRANVCLRFRRLKNASLELWTTSGLLTTASEYYKTLLASGCAEMLPSGSKRKRGKAPPPLERKSSGQGSSVLPTIDWQDSDNETDDFLVERDWSGCKTASRESSDLEYQQIDVRETAYSTMSAVLLYLATGHIDFAPLKSLLLTRDARRTIREEAGCLETDDSREGRLVAHDGPARQALLDIHVSEHPTLPPPVSPKSVYRLAHLLQREELQQLALDALSTSLTTKCAAGELFGPVSIAYTDVKKVVLDYVVENWQEVQASKSWKEMREKARTGETEGAAQILFDLLSTLQEKDLIRATPQKQTSDPP</sequence>
<dbReference type="EMBL" id="PUHQ01000020">
    <property type="protein sequence ID" value="KAG0663361.1"/>
    <property type="molecule type" value="Genomic_DNA"/>
</dbReference>
<dbReference type="InterPro" id="IPR011333">
    <property type="entry name" value="SKP1/BTB/POZ_sf"/>
</dbReference>
<dbReference type="AlphaFoldDB" id="A0A9P7B6Z2"/>
<evidence type="ECO:0008006" key="4">
    <source>
        <dbReference type="Google" id="ProtNLM"/>
    </source>
</evidence>
<accession>A0A9P7B6Z2</accession>
<feature type="region of interest" description="Disordered" evidence="1">
    <location>
        <begin position="204"/>
        <end position="239"/>
    </location>
</feature>
<comment type="caution">
    <text evidence="2">The sequence shown here is derived from an EMBL/GenBank/DDBJ whole genome shotgun (WGS) entry which is preliminary data.</text>
</comment>
<proteinExistence type="predicted"/>
<dbReference type="OrthoDB" id="2529262at2759"/>
<gene>
    <name evidence="2" type="ORF">C6P46_002700</name>
</gene>
<keyword evidence="3" id="KW-1185">Reference proteome</keyword>